<proteinExistence type="predicted"/>
<evidence type="ECO:0000256" key="17">
    <source>
        <dbReference type="ARBA" id="ARBA00023026"/>
    </source>
</evidence>
<evidence type="ECO:0000256" key="13">
    <source>
        <dbReference type="ARBA" id="ARBA00022842"/>
    </source>
</evidence>
<evidence type="ECO:0000256" key="12">
    <source>
        <dbReference type="ARBA" id="ARBA00022840"/>
    </source>
</evidence>
<reference evidence="24" key="1">
    <citation type="submission" date="2022-06" db="EMBL/GenBank/DDBJ databases">
        <title>Isolation of gut microbiota from human fecal samples.</title>
        <authorList>
            <person name="Pamer E.G."/>
            <person name="Barat B."/>
            <person name="Waligurski E."/>
            <person name="Medina S."/>
            <person name="Paddock L."/>
            <person name="Mostad J."/>
        </authorList>
    </citation>
    <scope>NUCLEOTIDE SEQUENCE</scope>
    <source>
        <strain evidence="24">DFI.9.91</strain>
    </source>
</reference>
<dbReference type="InterPro" id="IPR004358">
    <property type="entry name" value="Sig_transdc_His_kin-like_C"/>
</dbReference>
<keyword evidence="9" id="KW-0547">Nucleotide-binding</keyword>
<evidence type="ECO:0000256" key="10">
    <source>
        <dbReference type="ARBA" id="ARBA00022777"/>
    </source>
</evidence>
<dbReference type="SUPFAM" id="SSF158472">
    <property type="entry name" value="HAMP domain-like"/>
    <property type="match status" value="1"/>
</dbReference>
<keyword evidence="15" id="KW-0902">Two-component regulatory system</keyword>
<evidence type="ECO:0000256" key="15">
    <source>
        <dbReference type="ARBA" id="ARBA00023012"/>
    </source>
</evidence>
<dbReference type="CDD" id="cd00082">
    <property type="entry name" value="HisKA"/>
    <property type="match status" value="1"/>
</dbReference>
<feature type="domain" description="Histidine kinase" evidence="22">
    <location>
        <begin position="248"/>
        <end position="466"/>
    </location>
</feature>
<dbReference type="CDD" id="cd06225">
    <property type="entry name" value="HAMP"/>
    <property type="match status" value="1"/>
</dbReference>
<keyword evidence="14" id="KW-0904">Protein phosphatase</keyword>
<name>A0AAW5JTI4_9FIRM</name>
<organism evidence="24 25">
    <name type="scientific">Intestinimonas massiliensis</name>
    <name type="common">ex Afouda et al. 2020</name>
    <dbReference type="NCBI Taxonomy" id="1673721"/>
    <lineage>
        <taxon>Bacteria</taxon>
        <taxon>Bacillati</taxon>
        <taxon>Bacillota</taxon>
        <taxon>Clostridia</taxon>
        <taxon>Eubacteriales</taxon>
        <taxon>Intestinimonas</taxon>
    </lineage>
</organism>
<dbReference type="SMART" id="SM00388">
    <property type="entry name" value="HisKA"/>
    <property type="match status" value="1"/>
</dbReference>
<evidence type="ECO:0000256" key="11">
    <source>
        <dbReference type="ARBA" id="ARBA00022801"/>
    </source>
</evidence>
<dbReference type="Proteomes" id="UP001204562">
    <property type="component" value="Unassembled WGS sequence"/>
</dbReference>
<dbReference type="PROSITE" id="PS50885">
    <property type="entry name" value="HAMP"/>
    <property type="match status" value="1"/>
</dbReference>
<dbReference type="InterPro" id="IPR005467">
    <property type="entry name" value="His_kinase_dom"/>
</dbReference>
<keyword evidence="12" id="KW-0067">ATP-binding</keyword>
<dbReference type="CDD" id="cd00075">
    <property type="entry name" value="HATPase"/>
    <property type="match status" value="1"/>
</dbReference>
<dbReference type="Gene3D" id="6.10.340.10">
    <property type="match status" value="1"/>
</dbReference>
<dbReference type="PRINTS" id="PR00344">
    <property type="entry name" value="BCTRLSENSOR"/>
</dbReference>
<keyword evidence="18" id="KW-0464">Manganese</keyword>
<comment type="catalytic activity">
    <reaction evidence="1">
        <text>ATP + protein L-histidine = ADP + protein N-phospho-L-histidine.</text>
        <dbReference type="EC" id="2.7.13.3"/>
    </reaction>
</comment>
<keyword evidence="7" id="KW-0597">Phosphoprotein</keyword>
<keyword evidence="6" id="KW-1003">Cell membrane</keyword>
<dbReference type="GO" id="GO:0005524">
    <property type="term" value="F:ATP binding"/>
    <property type="evidence" value="ECO:0007669"/>
    <property type="project" value="UniProtKB-KW"/>
</dbReference>
<comment type="cofactor">
    <cofactor evidence="2">
        <name>Mn(2+)</name>
        <dbReference type="ChEBI" id="CHEBI:29035"/>
    </cofactor>
</comment>
<keyword evidence="21" id="KW-0472">Membrane</keyword>
<sequence length="468" mass="52347">MKRRIFVYHTLTVLAALVTLLVVSGGVMGWVTHRYQEWSRSAIDDRAEQVQALLSDSSGTDWGRLDAQLRELGYHLRVCQNGRELYSSLDPFQEDAYQRFSADAVWPPNGTHTIQNDGILMIGTQKGPYTIVAMSRPHIPEVFGRQRPQSEAVMLALIASGLTAIVLIVLLSLIFTNHQVKQLMRPVNALADAAQRVEQGDLSRPVDYHGKDEFASVCAAFDHMQRHLLAEREKNAAYEQARTDLVAGISHDLRTPLTSVKGYIKGLRDGVANTPEKQRQYLDVAYRKACDMDILLQRLFYFSKMETGNLPLFPERADLGSFVRRFAEDVQGELEAKGGHILVQGAPAPHPVRIDTEQIYRVLTNLTDNALRYAGATPLELTLTVWRERNTERLRFADNGAGVPEKQLSHLFEQFWRGDQARGSRGGEGSGLGLYIVKYIVEAHGGTVAARNDHGLVFEIALPCEEEV</sequence>
<dbReference type="InterPro" id="IPR003594">
    <property type="entry name" value="HATPase_dom"/>
</dbReference>
<comment type="subcellular location">
    <subcellularLocation>
        <location evidence="4">Cell membrane</location>
        <topology evidence="4">Multi-pass membrane protein</topology>
    </subcellularLocation>
</comment>
<protein>
    <recommendedName>
        <fullName evidence="19">Signal transduction histidine-protein kinase/phosphatase MprB</fullName>
        <ecNumber evidence="5">2.7.13.3</ecNumber>
    </recommendedName>
    <alternativeName>
        <fullName evidence="20">Mycobacterial persistence regulator B</fullName>
    </alternativeName>
</protein>
<evidence type="ECO:0000256" key="16">
    <source>
        <dbReference type="ARBA" id="ARBA00023016"/>
    </source>
</evidence>
<dbReference type="GO" id="GO:0005886">
    <property type="term" value="C:plasma membrane"/>
    <property type="evidence" value="ECO:0007669"/>
    <property type="project" value="UniProtKB-SubCell"/>
</dbReference>
<dbReference type="InterPro" id="IPR050980">
    <property type="entry name" value="2C_sensor_his_kinase"/>
</dbReference>
<keyword evidence="8" id="KW-0808">Transferase</keyword>
<dbReference type="InterPro" id="IPR003660">
    <property type="entry name" value="HAMP_dom"/>
</dbReference>
<dbReference type="InterPro" id="IPR036097">
    <property type="entry name" value="HisK_dim/P_sf"/>
</dbReference>
<dbReference type="Pfam" id="PF02518">
    <property type="entry name" value="HATPase_c"/>
    <property type="match status" value="1"/>
</dbReference>
<dbReference type="EMBL" id="JANFYS010000027">
    <property type="protein sequence ID" value="MCQ4771234.1"/>
    <property type="molecule type" value="Genomic_DNA"/>
</dbReference>
<evidence type="ECO:0000256" key="1">
    <source>
        <dbReference type="ARBA" id="ARBA00000085"/>
    </source>
</evidence>
<gene>
    <name evidence="24" type="ORF">NE579_12280</name>
</gene>
<dbReference type="Pfam" id="PF00672">
    <property type="entry name" value="HAMP"/>
    <property type="match status" value="1"/>
</dbReference>
<comment type="caution">
    <text evidence="24">The sequence shown here is derived from an EMBL/GenBank/DDBJ whole genome shotgun (WGS) entry which is preliminary data.</text>
</comment>
<evidence type="ECO:0000259" key="22">
    <source>
        <dbReference type="PROSITE" id="PS50109"/>
    </source>
</evidence>
<keyword evidence="10 24" id="KW-0418">Kinase</keyword>
<dbReference type="EC" id="2.7.13.3" evidence="5"/>
<dbReference type="PANTHER" id="PTHR44936:SF9">
    <property type="entry name" value="SENSOR PROTEIN CREC"/>
    <property type="match status" value="1"/>
</dbReference>
<evidence type="ECO:0000256" key="5">
    <source>
        <dbReference type="ARBA" id="ARBA00012438"/>
    </source>
</evidence>
<keyword evidence="16" id="KW-0346">Stress response</keyword>
<evidence type="ECO:0000256" key="3">
    <source>
        <dbReference type="ARBA" id="ARBA00001946"/>
    </source>
</evidence>
<evidence type="ECO:0000256" key="8">
    <source>
        <dbReference type="ARBA" id="ARBA00022679"/>
    </source>
</evidence>
<dbReference type="Pfam" id="PF00512">
    <property type="entry name" value="HisKA"/>
    <property type="match status" value="1"/>
</dbReference>
<accession>A0AAW5JTI4</accession>
<evidence type="ECO:0000256" key="6">
    <source>
        <dbReference type="ARBA" id="ARBA00022475"/>
    </source>
</evidence>
<dbReference type="PANTHER" id="PTHR44936">
    <property type="entry name" value="SENSOR PROTEIN CREC"/>
    <property type="match status" value="1"/>
</dbReference>
<dbReference type="Gene3D" id="1.10.287.130">
    <property type="match status" value="1"/>
</dbReference>
<evidence type="ECO:0000313" key="24">
    <source>
        <dbReference type="EMBL" id="MCQ4771234.1"/>
    </source>
</evidence>
<feature type="transmembrane region" description="Helical" evidence="21">
    <location>
        <begin position="152"/>
        <end position="175"/>
    </location>
</feature>
<dbReference type="InterPro" id="IPR003661">
    <property type="entry name" value="HisK_dim/P_dom"/>
</dbReference>
<evidence type="ECO:0000256" key="21">
    <source>
        <dbReference type="SAM" id="Phobius"/>
    </source>
</evidence>
<dbReference type="SUPFAM" id="SSF55874">
    <property type="entry name" value="ATPase domain of HSP90 chaperone/DNA topoisomerase II/histidine kinase"/>
    <property type="match status" value="1"/>
</dbReference>
<evidence type="ECO:0000256" key="9">
    <source>
        <dbReference type="ARBA" id="ARBA00022741"/>
    </source>
</evidence>
<feature type="domain" description="HAMP" evidence="23">
    <location>
        <begin position="181"/>
        <end position="233"/>
    </location>
</feature>
<dbReference type="RefSeq" id="WP_256304466.1">
    <property type="nucleotide sequence ID" value="NZ_JANFYS010000027.1"/>
</dbReference>
<comment type="cofactor">
    <cofactor evidence="3">
        <name>Mg(2+)</name>
        <dbReference type="ChEBI" id="CHEBI:18420"/>
    </cofactor>
</comment>
<keyword evidence="13" id="KW-0460">Magnesium</keyword>
<dbReference type="InterPro" id="IPR036890">
    <property type="entry name" value="HATPase_C_sf"/>
</dbReference>
<evidence type="ECO:0000259" key="23">
    <source>
        <dbReference type="PROSITE" id="PS50885"/>
    </source>
</evidence>
<dbReference type="AlphaFoldDB" id="A0AAW5JTI4"/>
<dbReference type="Gene3D" id="3.30.565.10">
    <property type="entry name" value="Histidine kinase-like ATPase, C-terminal domain"/>
    <property type="match status" value="1"/>
</dbReference>
<evidence type="ECO:0000256" key="7">
    <source>
        <dbReference type="ARBA" id="ARBA00022553"/>
    </source>
</evidence>
<evidence type="ECO:0000256" key="4">
    <source>
        <dbReference type="ARBA" id="ARBA00004651"/>
    </source>
</evidence>
<keyword evidence="21" id="KW-1133">Transmembrane helix</keyword>
<dbReference type="SMART" id="SM00387">
    <property type="entry name" value="HATPase_c"/>
    <property type="match status" value="1"/>
</dbReference>
<dbReference type="SUPFAM" id="SSF47384">
    <property type="entry name" value="Homodimeric domain of signal transducing histidine kinase"/>
    <property type="match status" value="1"/>
</dbReference>
<dbReference type="SMART" id="SM00304">
    <property type="entry name" value="HAMP"/>
    <property type="match status" value="1"/>
</dbReference>
<evidence type="ECO:0000256" key="19">
    <source>
        <dbReference type="ARBA" id="ARBA00040454"/>
    </source>
</evidence>
<dbReference type="PROSITE" id="PS50109">
    <property type="entry name" value="HIS_KIN"/>
    <property type="match status" value="1"/>
</dbReference>
<keyword evidence="11" id="KW-0378">Hydrolase</keyword>
<evidence type="ECO:0000256" key="2">
    <source>
        <dbReference type="ARBA" id="ARBA00001936"/>
    </source>
</evidence>
<evidence type="ECO:0000256" key="14">
    <source>
        <dbReference type="ARBA" id="ARBA00022912"/>
    </source>
</evidence>
<keyword evidence="21" id="KW-0812">Transmembrane</keyword>
<evidence type="ECO:0000313" key="25">
    <source>
        <dbReference type="Proteomes" id="UP001204562"/>
    </source>
</evidence>
<dbReference type="GO" id="GO:0000155">
    <property type="term" value="F:phosphorelay sensor kinase activity"/>
    <property type="evidence" value="ECO:0007669"/>
    <property type="project" value="InterPro"/>
</dbReference>
<dbReference type="GO" id="GO:0004721">
    <property type="term" value="F:phosphoprotein phosphatase activity"/>
    <property type="evidence" value="ECO:0007669"/>
    <property type="project" value="UniProtKB-KW"/>
</dbReference>
<evidence type="ECO:0000256" key="20">
    <source>
        <dbReference type="ARBA" id="ARBA00041776"/>
    </source>
</evidence>
<evidence type="ECO:0000256" key="18">
    <source>
        <dbReference type="ARBA" id="ARBA00023211"/>
    </source>
</evidence>
<keyword evidence="17" id="KW-0843">Virulence</keyword>